<dbReference type="STRING" id="3750.A0A498HM36"/>
<feature type="domain" description="N-acetyltransferase" evidence="2">
    <location>
        <begin position="8"/>
        <end position="67"/>
    </location>
</feature>
<dbReference type="Proteomes" id="UP000290289">
    <property type="component" value="Chromosome 16"/>
</dbReference>
<feature type="compositionally biased region" description="Basic and acidic residues" evidence="1">
    <location>
        <begin position="128"/>
        <end position="138"/>
    </location>
</feature>
<dbReference type="GO" id="GO:0016747">
    <property type="term" value="F:acyltransferase activity, transferring groups other than amino-acyl groups"/>
    <property type="evidence" value="ECO:0007669"/>
    <property type="project" value="InterPro"/>
</dbReference>
<gene>
    <name evidence="3" type="ORF">DVH24_013341</name>
</gene>
<dbReference type="InterPro" id="IPR016181">
    <property type="entry name" value="Acyl_CoA_acyltransferase"/>
</dbReference>
<dbReference type="SUPFAM" id="SSF55729">
    <property type="entry name" value="Acyl-CoA N-acyltransferases (Nat)"/>
    <property type="match status" value="1"/>
</dbReference>
<evidence type="ECO:0000256" key="1">
    <source>
        <dbReference type="SAM" id="MobiDB-lite"/>
    </source>
</evidence>
<comment type="caution">
    <text evidence="3">The sequence shown here is derived from an EMBL/GenBank/DDBJ whole genome shotgun (WGS) entry which is preliminary data.</text>
</comment>
<dbReference type="EMBL" id="RDQH01000342">
    <property type="protein sequence ID" value="RXH70595.1"/>
    <property type="molecule type" value="Genomic_DNA"/>
</dbReference>
<feature type="compositionally biased region" description="Polar residues" evidence="1">
    <location>
        <begin position="140"/>
        <end position="157"/>
    </location>
</feature>
<name>A0A498HM36_MALDO</name>
<evidence type="ECO:0000259" key="2">
    <source>
        <dbReference type="Pfam" id="PF13302"/>
    </source>
</evidence>
<dbReference type="Gene3D" id="3.40.630.30">
    <property type="match status" value="1"/>
</dbReference>
<feature type="region of interest" description="Disordered" evidence="1">
    <location>
        <begin position="128"/>
        <end position="159"/>
    </location>
</feature>
<evidence type="ECO:0000313" key="3">
    <source>
        <dbReference type="EMBL" id="RXH70595.1"/>
    </source>
</evidence>
<dbReference type="PANTHER" id="PTHR46067:SF27">
    <property type="entry name" value="ACYL-COA N-ACYLTRANSFERASES (NAT) SUPERFAMILY PROTEIN"/>
    <property type="match status" value="1"/>
</dbReference>
<dbReference type="PANTHER" id="PTHR46067">
    <property type="entry name" value="ACYL-COA N-ACYLTRANSFERASES (NAT) SUPERFAMILY PROTEIN"/>
    <property type="match status" value="1"/>
</dbReference>
<keyword evidence="4" id="KW-1185">Reference proteome</keyword>
<sequence length="184" mass="20782">MTPNLGNDMCRGELGYILGSKYWDEGIAIQVVNLVIDTIIKEWTYLVRLEAFVDMENVGSYRVLEKVAYHHQVGGAAIVENRLRGVQIRKPQVAGPPKQVAPSGAATNFVGPSTRSECRRRLIHRKIEGKNTAPEKYDGNGSNPLTAPKPNTTLNKTQIEEKILIRAKSDMRRRPKQCTKRWER</sequence>
<proteinExistence type="predicted"/>
<protein>
    <recommendedName>
        <fullName evidence="2">N-acetyltransferase domain-containing protein</fullName>
    </recommendedName>
</protein>
<organism evidence="3 4">
    <name type="scientific">Malus domestica</name>
    <name type="common">Apple</name>
    <name type="synonym">Pyrus malus</name>
    <dbReference type="NCBI Taxonomy" id="3750"/>
    <lineage>
        <taxon>Eukaryota</taxon>
        <taxon>Viridiplantae</taxon>
        <taxon>Streptophyta</taxon>
        <taxon>Embryophyta</taxon>
        <taxon>Tracheophyta</taxon>
        <taxon>Spermatophyta</taxon>
        <taxon>Magnoliopsida</taxon>
        <taxon>eudicotyledons</taxon>
        <taxon>Gunneridae</taxon>
        <taxon>Pentapetalae</taxon>
        <taxon>rosids</taxon>
        <taxon>fabids</taxon>
        <taxon>Rosales</taxon>
        <taxon>Rosaceae</taxon>
        <taxon>Amygdaloideae</taxon>
        <taxon>Maleae</taxon>
        <taxon>Malus</taxon>
    </lineage>
</organism>
<dbReference type="AlphaFoldDB" id="A0A498HM36"/>
<feature type="region of interest" description="Disordered" evidence="1">
    <location>
        <begin position="165"/>
        <end position="184"/>
    </location>
</feature>
<dbReference type="Pfam" id="PF13302">
    <property type="entry name" value="Acetyltransf_3"/>
    <property type="match status" value="1"/>
</dbReference>
<accession>A0A498HM36</accession>
<dbReference type="InterPro" id="IPR000182">
    <property type="entry name" value="GNAT_dom"/>
</dbReference>
<reference evidence="3 4" key="1">
    <citation type="submission" date="2018-10" db="EMBL/GenBank/DDBJ databases">
        <title>A high-quality apple genome assembly.</title>
        <authorList>
            <person name="Hu J."/>
        </authorList>
    </citation>
    <scope>NUCLEOTIDE SEQUENCE [LARGE SCALE GENOMIC DNA]</scope>
    <source>
        <strain evidence="4">cv. HFTH1</strain>
        <tissue evidence="3">Young leaf</tissue>
    </source>
</reference>
<evidence type="ECO:0000313" key="4">
    <source>
        <dbReference type="Proteomes" id="UP000290289"/>
    </source>
</evidence>
<feature type="compositionally biased region" description="Basic residues" evidence="1">
    <location>
        <begin position="173"/>
        <end position="184"/>
    </location>
</feature>